<dbReference type="AlphaFoldDB" id="A0A9D1DT90"/>
<evidence type="ECO:0000313" key="1">
    <source>
        <dbReference type="EMBL" id="HIR58565.1"/>
    </source>
</evidence>
<dbReference type="Proteomes" id="UP000824232">
    <property type="component" value="Unassembled WGS sequence"/>
</dbReference>
<evidence type="ECO:0000313" key="2">
    <source>
        <dbReference type="Proteomes" id="UP000824232"/>
    </source>
</evidence>
<dbReference type="EMBL" id="DVHC01000010">
    <property type="protein sequence ID" value="HIR58565.1"/>
    <property type="molecule type" value="Genomic_DNA"/>
</dbReference>
<reference evidence="1" key="1">
    <citation type="submission" date="2020-10" db="EMBL/GenBank/DDBJ databases">
        <authorList>
            <person name="Gilroy R."/>
        </authorList>
    </citation>
    <scope>NUCLEOTIDE SEQUENCE</scope>
    <source>
        <strain evidence="1">CHK184-20233</strain>
    </source>
</reference>
<name>A0A9D1DT90_9FIRM</name>
<protein>
    <submittedName>
        <fullName evidence="1">Uncharacterized protein</fullName>
    </submittedName>
</protein>
<organism evidence="1 2">
    <name type="scientific">Candidatus Onthousia excrementipullorum</name>
    <dbReference type="NCBI Taxonomy" id="2840884"/>
    <lineage>
        <taxon>Bacteria</taxon>
        <taxon>Bacillati</taxon>
        <taxon>Bacillota</taxon>
        <taxon>Bacilli</taxon>
        <taxon>Candidatus Onthousia</taxon>
    </lineage>
</organism>
<sequence length="82" mass="9519">MKLINLFFIYIGISKKIILSNENEFNNRLEYGKEVLKGLSTELTKYLDLYDLLYIKVNVKIHKLLASGRIVAEKLPKSCQID</sequence>
<comment type="caution">
    <text evidence="1">The sequence shown here is derived from an EMBL/GenBank/DDBJ whole genome shotgun (WGS) entry which is preliminary data.</text>
</comment>
<gene>
    <name evidence="1" type="ORF">IAB38_00795</name>
</gene>
<accession>A0A9D1DT90</accession>
<reference evidence="1" key="2">
    <citation type="journal article" date="2021" name="PeerJ">
        <title>Extensive microbial diversity within the chicken gut microbiome revealed by metagenomics and culture.</title>
        <authorList>
            <person name="Gilroy R."/>
            <person name="Ravi A."/>
            <person name="Getino M."/>
            <person name="Pursley I."/>
            <person name="Horton D.L."/>
            <person name="Alikhan N.F."/>
            <person name="Baker D."/>
            <person name="Gharbi K."/>
            <person name="Hall N."/>
            <person name="Watson M."/>
            <person name="Adriaenssens E.M."/>
            <person name="Foster-Nyarko E."/>
            <person name="Jarju S."/>
            <person name="Secka A."/>
            <person name="Antonio M."/>
            <person name="Oren A."/>
            <person name="Chaudhuri R.R."/>
            <person name="La Ragione R."/>
            <person name="Hildebrand F."/>
            <person name="Pallen M.J."/>
        </authorList>
    </citation>
    <scope>NUCLEOTIDE SEQUENCE</scope>
    <source>
        <strain evidence="1">CHK184-20233</strain>
    </source>
</reference>
<proteinExistence type="predicted"/>